<keyword evidence="2" id="KW-0560">Oxidoreductase</keyword>
<protein>
    <submittedName>
        <fullName evidence="4">NAD(P)-binding protein</fullName>
    </submittedName>
</protein>
<dbReference type="PANTHER" id="PTHR24320:SF272">
    <property type="entry name" value="NAD(P)-BINDING ROSSMANN-FOLD SUPERFAMILY PROTEIN"/>
    <property type="match status" value="1"/>
</dbReference>
<organism evidence="4 5">
    <name type="scientific">Aureobasidium namibiae CBS 147.97</name>
    <dbReference type="NCBI Taxonomy" id="1043004"/>
    <lineage>
        <taxon>Eukaryota</taxon>
        <taxon>Fungi</taxon>
        <taxon>Dikarya</taxon>
        <taxon>Ascomycota</taxon>
        <taxon>Pezizomycotina</taxon>
        <taxon>Dothideomycetes</taxon>
        <taxon>Dothideomycetidae</taxon>
        <taxon>Dothideales</taxon>
        <taxon>Saccotheciaceae</taxon>
        <taxon>Aureobasidium</taxon>
    </lineage>
</organism>
<dbReference type="GeneID" id="25409745"/>
<dbReference type="GO" id="GO:0016491">
    <property type="term" value="F:oxidoreductase activity"/>
    <property type="evidence" value="ECO:0007669"/>
    <property type="project" value="UniProtKB-KW"/>
</dbReference>
<sequence>MSRYASAFANPAGPGDARPIALQIIKDEGAEGKLTGKVIVITGISSGLGVETARALSHTGAHLVLIARDISKAKSALQDVLAPGTVADYVTMDNTSLSSVRSAAAQVLKVSRNQVNILINNAGIMALPDLQLSEDGFEMQLAVNHLAHFLLFELLKPAMLDAATPVFSSRVVNLSSSAHRIASINETGNYNFENGDYHAWVAYGQSKTASVYMTNEIERRYGNKGLHANAVHPGLIGTPLMKHVDAATLDGWAQNEAVGKVMKSVEQGAATTVWAAVAKDWENKGGRYLAECEVAPEGPDDHSAEGWGYVPHTYDAERETRLWNDSLKMVGLA</sequence>
<dbReference type="Pfam" id="PF00106">
    <property type="entry name" value="adh_short"/>
    <property type="match status" value="1"/>
</dbReference>
<evidence type="ECO:0000313" key="5">
    <source>
        <dbReference type="Proteomes" id="UP000027730"/>
    </source>
</evidence>
<evidence type="ECO:0000256" key="2">
    <source>
        <dbReference type="ARBA" id="ARBA00023002"/>
    </source>
</evidence>
<accession>A0A074WPS9</accession>
<gene>
    <name evidence="4" type="ORF">M436DRAFT_42375</name>
</gene>
<dbReference type="PRINTS" id="PR00081">
    <property type="entry name" value="GDHRDH"/>
</dbReference>
<dbReference type="Gene3D" id="3.40.50.720">
    <property type="entry name" value="NAD(P)-binding Rossmann-like Domain"/>
    <property type="match status" value="1"/>
</dbReference>
<evidence type="ECO:0000256" key="3">
    <source>
        <dbReference type="RuleBase" id="RU000363"/>
    </source>
</evidence>
<comment type="similarity">
    <text evidence="1 3">Belongs to the short-chain dehydrogenases/reductases (SDR) family.</text>
</comment>
<evidence type="ECO:0000313" key="4">
    <source>
        <dbReference type="EMBL" id="KEQ75145.1"/>
    </source>
</evidence>
<dbReference type="Proteomes" id="UP000027730">
    <property type="component" value="Unassembled WGS sequence"/>
</dbReference>
<dbReference type="OrthoDB" id="191139at2759"/>
<proteinExistence type="inferred from homology"/>
<dbReference type="HOGENOM" id="CLU_010194_44_0_1"/>
<dbReference type="InterPro" id="IPR002347">
    <property type="entry name" value="SDR_fam"/>
</dbReference>
<dbReference type="SUPFAM" id="SSF51735">
    <property type="entry name" value="NAD(P)-binding Rossmann-fold domains"/>
    <property type="match status" value="1"/>
</dbReference>
<dbReference type="EMBL" id="KL584706">
    <property type="protein sequence ID" value="KEQ75145.1"/>
    <property type="molecule type" value="Genomic_DNA"/>
</dbReference>
<dbReference type="RefSeq" id="XP_013428944.1">
    <property type="nucleotide sequence ID" value="XM_013573490.1"/>
</dbReference>
<dbReference type="InterPro" id="IPR036291">
    <property type="entry name" value="NAD(P)-bd_dom_sf"/>
</dbReference>
<reference evidence="4 5" key="1">
    <citation type="journal article" date="2014" name="BMC Genomics">
        <title>Genome sequencing of four Aureobasidium pullulans varieties: biotechnological potential, stress tolerance, and description of new species.</title>
        <authorList>
            <person name="Gostin Ar C."/>
            <person name="Ohm R.A."/>
            <person name="Kogej T."/>
            <person name="Sonjak S."/>
            <person name="Turk M."/>
            <person name="Zajc J."/>
            <person name="Zalar P."/>
            <person name="Grube M."/>
            <person name="Sun H."/>
            <person name="Han J."/>
            <person name="Sharma A."/>
            <person name="Chiniquy J."/>
            <person name="Ngan C.Y."/>
            <person name="Lipzen A."/>
            <person name="Barry K."/>
            <person name="Grigoriev I.V."/>
            <person name="Gunde-Cimerman N."/>
        </authorList>
    </citation>
    <scope>NUCLEOTIDE SEQUENCE [LARGE SCALE GENOMIC DNA]</scope>
    <source>
        <strain evidence="4 5">CBS 147.97</strain>
    </source>
</reference>
<dbReference type="AlphaFoldDB" id="A0A074WPS9"/>
<dbReference type="STRING" id="1043004.A0A074WPS9"/>
<dbReference type="PRINTS" id="PR00080">
    <property type="entry name" value="SDRFAMILY"/>
</dbReference>
<name>A0A074WPS9_9PEZI</name>
<keyword evidence="5" id="KW-1185">Reference proteome</keyword>
<evidence type="ECO:0000256" key="1">
    <source>
        <dbReference type="ARBA" id="ARBA00006484"/>
    </source>
</evidence>
<dbReference type="PANTHER" id="PTHR24320">
    <property type="entry name" value="RETINOL DEHYDROGENASE"/>
    <property type="match status" value="1"/>
</dbReference>